<evidence type="ECO:0008006" key="8">
    <source>
        <dbReference type="Google" id="ProtNLM"/>
    </source>
</evidence>
<dbReference type="EMBL" id="CAJJDN010000099">
    <property type="protein sequence ID" value="CAD8111855.1"/>
    <property type="molecule type" value="Genomic_DNA"/>
</dbReference>
<keyword evidence="2 5" id="KW-0812">Transmembrane</keyword>
<evidence type="ECO:0000256" key="2">
    <source>
        <dbReference type="ARBA" id="ARBA00022692"/>
    </source>
</evidence>
<feature type="transmembrane region" description="Helical" evidence="5">
    <location>
        <begin position="198"/>
        <end position="217"/>
    </location>
</feature>
<feature type="transmembrane region" description="Helical" evidence="5">
    <location>
        <begin position="223"/>
        <end position="243"/>
    </location>
</feature>
<sequence>MQEVIETEPAQTPFVVTEKDINEQGIFSQTSKALGWYQYFPESPIVASQQLSHHDQQMLFIVKLYAFLAFLFIIQYLMVIIFYYSFNFRESLIEYQKFGHYQEYNYTTLYWVFLALTIILGLVAYIIKQTRRYPTNLILYFLYTFGIGCVLGAPYAAQLYYNNHSLMIILYQFCMTICTFGSLIAYKFKDSEFMNASYFLLIAIILDVFIVFIFIIIYIDYVWLIIVSIILHVIYAALLLFEIRLIQRGKFNLRQDEYISGALLIYLEVTIFLFFLVLFFFIFLCVAFLVMIGFLIVNRK</sequence>
<dbReference type="Proteomes" id="UP000692954">
    <property type="component" value="Unassembled WGS sequence"/>
</dbReference>
<evidence type="ECO:0000256" key="1">
    <source>
        <dbReference type="ARBA" id="ARBA00004141"/>
    </source>
</evidence>
<name>A0A8S1Q9D7_9CILI</name>
<organism evidence="6 7">
    <name type="scientific">Paramecium sonneborni</name>
    <dbReference type="NCBI Taxonomy" id="65129"/>
    <lineage>
        <taxon>Eukaryota</taxon>
        <taxon>Sar</taxon>
        <taxon>Alveolata</taxon>
        <taxon>Ciliophora</taxon>
        <taxon>Intramacronucleata</taxon>
        <taxon>Oligohymenophorea</taxon>
        <taxon>Peniculida</taxon>
        <taxon>Parameciidae</taxon>
        <taxon>Paramecium</taxon>
    </lineage>
</organism>
<evidence type="ECO:0000256" key="3">
    <source>
        <dbReference type="ARBA" id="ARBA00022989"/>
    </source>
</evidence>
<dbReference type="OrthoDB" id="307588at2759"/>
<feature type="transmembrane region" description="Helical" evidence="5">
    <location>
        <begin position="264"/>
        <end position="297"/>
    </location>
</feature>
<evidence type="ECO:0000313" key="7">
    <source>
        <dbReference type="Proteomes" id="UP000692954"/>
    </source>
</evidence>
<gene>
    <name evidence="6" type="ORF">PSON_ATCC_30995.1.T0990090</name>
</gene>
<protein>
    <recommendedName>
        <fullName evidence="8">Transmembrane protein</fullName>
    </recommendedName>
</protein>
<comment type="subcellular location">
    <subcellularLocation>
        <location evidence="1">Membrane</location>
        <topology evidence="1">Multi-pass membrane protein</topology>
    </subcellularLocation>
</comment>
<dbReference type="Pfam" id="PF01027">
    <property type="entry name" value="Bax1-I"/>
    <property type="match status" value="1"/>
</dbReference>
<feature type="transmembrane region" description="Helical" evidence="5">
    <location>
        <begin position="64"/>
        <end position="86"/>
    </location>
</feature>
<dbReference type="InterPro" id="IPR006214">
    <property type="entry name" value="Bax_inhibitor_1-related"/>
</dbReference>
<comment type="caution">
    <text evidence="6">The sequence shown here is derived from an EMBL/GenBank/DDBJ whole genome shotgun (WGS) entry which is preliminary data.</text>
</comment>
<feature type="transmembrane region" description="Helical" evidence="5">
    <location>
        <begin position="139"/>
        <end position="160"/>
    </location>
</feature>
<evidence type="ECO:0000256" key="5">
    <source>
        <dbReference type="SAM" id="Phobius"/>
    </source>
</evidence>
<proteinExistence type="predicted"/>
<feature type="transmembrane region" description="Helical" evidence="5">
    <location>
        <begin position="166"/>
        <end position="186"/>
    </location>
</feature>
<reference evidence="6" key="1">
    <citation type="submission" date="2021-01" db="EMBL/GenBank/DDBJ databases">
        <authorList>
            <consortium name="Genoscope - CEA"/>
            <person name="William W."/>
        </authorList>
    </citation>
    <scope>NUCLEOTIDE SEQUENCE</scope>
</reference>
<keyword evidence="3 5" id="KW-1133">Transmembrane helix</keyword>
<keyword evidence="7" id="KW-1185">Reference proteome</keyword>
<dbReference type="GO" id="GO:0016020">
    <property type="term" value="C:membrane"/>
    <property type="evidence" value="ECO:0007669"/>
    <property type="project" value="UniProtKB-SubCell"/>
</dbReference>
<evidence type="ECO:0000256" key="4">
    <source>
        <dbReference type="ARBA" id="ARBA00023136"/>
    </source>
</evidence>
<keyword evidence="4 5" id="KW-0472">Membrane</keyword>
<dbReference type="AlphaFoldDB" id="A0A8S1Q9D7"/>
<evidence type="ECO:0000313" key="6">
    <source>
        <dbReference type="EMBL" id="CAD8111855.1"/>
    </source>
</evidence>
<accession>A0A8S1Q9D7</accession>
<feature type="transmembrane region" description="Helical" evidence="5">
    <location>
        <begin position="106"/>
        <end position="127"/>
    </location>
</feature>